<dbReference type="InterPro" id="IPR036097">
    <property type="entry name" value="HisK_dim/P_sf"/>
</dbReference>
<dbReference type="PANTHER" id="PTHR45528:SF12">
    <property type="entry name" value="SENSOR HISTIDINE KINASE ARSS"/>
    <property type="match status" value="1"/>
</dbReference>
<dbReference type="EC" id="2.7.13.3" evidence="3"/>
<evidence type="ECO:0000313" key="12">
    <source>
        <dbReference type="EMBL" id="ADG92342.1"/>
    </source>
</evidence>
<proteinExistence type="predicted"/>
<dbReference type="SMART" id="SM00387">
    <property type="entry name" value="HATPase_c"/>
    <property type="match status" value="1"/>
</dbReference>
<dbReference type="NCBIfam" id="NF038389">
    <property type="entry name" value="ArsS_fam_HK"/>
    <property type="match status" value="1"/>
</dbReference>
<keyword evidence="6 10" id="KW-0812">Transmembrane</keyword>
<dbReference type="HOGENOM" id="CLU_051843_0_0_7"/>
<comment type="subcellular location">
    <subcellularLocation>
        <location evidence="2">Membrane</location>
        <topology evidence="2">Multi-pass membrane protein</topology>
    </subcellularLocation>
</comment>
<protein>
    <recommendedName>
        <fullName evidence="3">histidine kinase</fullName>
        <ecNumber evidence="3">2.7.13.3</ecNumber>
    </recommendedName>
</protein>
<feature type="transmembrane region" description="Helical" evidence="10">
    <location>
        <begin position="6"/>
        <end position="30"/>
    </location>
</feature>
<keyword evidence="8 10" id="KW-1133">Transmembrane helix</keyword>
<dbReference type="PROSITE" id="PS50109">
    <property type="entry name" value="HIS_KIN"/>
    <property type="match status" value="1"/>
</dbReference>
<evidence type="ECO:0000256" key="7">
    <source>
        <dbReference type="ARBA" id="ARBA00022777"/>
    </source>
</evidence>
<keyword evidence="7 12" id="KW-0418">Kinase</keyword>
<evidence type="ECO:0000313" key="13">
    <source>
        <dbReference type="Proteomes" id="UP000000939"/>
    </source>
</evidence>
<dbReference type="InterPro" id="IPR047994">
    <property type="entry name" value="ArsS-like"/>
</dbReference>
<dbReference type="PANTHER" id="PTHR45528">
    <property type="entry name" value="SENSOR HISTIDINE KINASE CPXA"/>
    <property type="match status" value="1"/>
</dbReference>
<accession>D5V2A9</accession>
<keyword evidence="13" id="KW-1185">Reference proteome</keyword>
<dbReference type="GO" id="GO:0016020">
    <property type="term" value="C:membrane"/>
    <property type="evidence" value="ECO:0007669"/>
    <property type="project" value="UniProtKB-SubCell"/>
</dbReference>
<evidence type="ECO:0000259" key="11">
    <source>
        <dbReference type="PROSITE" id="PS50109"/>
    </source>
</evidence>
<dbReference type="CDD" id="cd00082">
    <property type="entry name" value="HisKA"/>
    <property type="match status" value="1"/>
</dbReference>
<evidence type="ECO:0000256" key="4">
    <source>
        <dbReference type="ARBA" id="ARBA00022553"/>
    </source>
</evidence>
<keyword evidence="5" id="KW-0808">Transferase</keyword>
<dbReference type="InterPro" id="IPR050398">
    <property type="entry name" value="HssS/ArlS-like"/>
</dbReference>
<keyword evidence="9 10" id="KW-0472">Membrane</keyword>
<evidence type="ECO:0000256" key="10">
    <source>
        <dbReference type="SAM" id="Phobius"/>
    </source>
</evidence>
<dbReference type="eggNOG" id="COG0642">
    <property type="taxonomic scope" value="Bacteria"/>
</dbReference>
<dbReference type="OrthoDB" id="9812241at2"/>
<dbReference type="InterPro" id="IPR003594">
    <property type="entry name" value="HATPase_dom"/>
</dbReference>
<evidence type="ECO:0000256" key="9">
    <source>
        <dbReference type="ARBA" id="ARBA00023136"/>
    </source>
</evidence>
<dbReference type="Pfam" id="PF02518">
    <property type="entry name" value="HATPase_c"/>
    <property type="match status" value="1"/>
</dbReference>
<evidence type="ECO:0000256" key="5">
    <source>
        <dbReference type="ARBA" id="ARBA00022679"/>
    </source>
</evidence>
<dbReference type="InterPro" id="IPR005467">
    <property type="entry name" value="His_kinase_dom"/>
</dbReference>
<organism evidence="12 13">
    <name type="scientific">Arcobacter nitrofigilis (strain ATCC 33309 / DSM 7299 / CCUG 15893 / LMG 7604 / NCTC 12251 / CI)</name>
    <name type="common">Campylobacter nitrofigilis</name>
    <dbReference type="NCBI Taxonomy" id="572480"/>
    <lineage>
        <taxon>Bacteria</taxon>
        <taxon>Pseudomonadati</taxon>
        <taxon>Campylobacterota</taxon>
        <taxon>Epsilonproteobacteria</taxon>
        <taxon>Campylobacterales</taxon>
        <taxon>Arcobacteraceae</taxon>
        <taxon>Arcobacter</taxon>
    </lineage>
</organism>
<evidence type="ECO:0000256" key="6">
    <source>
        <dbReference type="ARBA" id="ARBA00022692"/>
    </source>
</evidence>
<sequence length="415" mass="48471" precursor="true">MKKESIFFTVTISFVISIFLVIASFIILVLHTQDDKEKHLSKKYLPVAKMVLEQQRTNGLTKFFVESLSNMDMEFINDIGKMNAVLYNPQTKVALERRYRTILVRVLDLHGDSYLFIKSDGLEIMFKDSDYKHVNPLIYLIVVFAVLFIAIILSFITTWKRLYPIKLLKDKVITLGEEDFDFEYDTNDSDEVSQLAIEFKNTAKKLKNIKESRNVFIRNIMHELKTPITKGKFLSELENSDENAEKMRRVFTRLESLINEFTQIEELISSTKNIVKNNYFLDDIIDNATDMLMLEDDVIISKYENKKLNVNFKLFCLAVKNLIDNAIKYSDDRKVTIKTNNQDEIIFENSGEGLKYPLEKYFEPFFANESKSKNSFGLGLYIVNSILKANNCILKYEYKDEINIFKIAKSEQKDK</sequence>
<keyword evidence="4" id="KW-0597">Phosphoprotein</keyword>
<dbReference type="Gene3D" id="1.10.287.130">
    <property type="match status" value="1"/>
</dbReference>
<gene>
    <name evidence="12" type="ordered locus">Arnit_0677</name>
</gene>
<dbReference type="KEGG" id="ant:Arnit_0677"/>
<dbReference type="Gene3D" id="3.30.565.10">
    <property type="entry name" value="Histidine kinase-like ATPase, C-terminal domain"/>
    <property type="match status" value="1"/>
</dbReference>
<comment type="catalytic activity">
    <reaction evidence="1">
        <text>ATP + protein L-histidine = ADP + protein N-phospho-L-histidine.</text>
        <dbReference type="EC" id="2.7.13.3"/>
    </reaction>
</comment>
<dbReference type="EMBL" id="CP001999">
    <property type="protein sequence ID" value="ADG92342.1"/>
    <property type="molecule type" value="Genomic_DNA"/>
</dbReference>
<dbReference type="RefSeq" id="WP_013134487.1">
    <property type="nucleotide sequence ID" value="NC_014166.1"/>
</dbReference>
<dbReference type="STRING" id="572480.Arnit_0677"/>
<dbReference type="CDD" id="cd00075">
    <property type="entry name" value="HATPase"/>
    <property type="match status" value="1"/>
</dbReference>
<dbReference type="SUPFAM" id="SSF55874">
    <property type="entry name" value="ATPase domain of HSP90 chaperone/DNA topoisomerase II/histidine kinase"/>
    <property type="match status" value="1"/>
</dbReference>
<evidence type="ECO:0000256" key="2">
    <source>
        <dbReference type="ARBA" id="ARBA00004141"/>
    </source>
</evidence>
<evidence type="ECO:0000256" key="1">
    <source>
        <dbReference type="ARBA" id="ARBA00000085"/>
    </source>
</evidence>
<dbReference type="InterPro" id="IPR036890">
    <property type="entry name" value="HATPase_C_sf"/>
</dbReference>
<reference evidence="12 13" key="1">
    <citation type="journal article" date="2010" name="Stand. Genomic Sci.">
        <title>Complete genome sequence of Arcobacter nitrofigilis type strain (CI).</title>
        <authorList>
            <person name="Pati A."/>
            <person name="Gronow S."/>
            <person name="Lapidus A."/>
            <person name="Copeland A."/>
            <person name="Glavina Del Rio T."/>
            <person name="Nolan M."/>
            <person name="Lucas S."/>
            <person name="Tice H."/>
            <person name="Cheng J.F."/>
            <person name="Han C."/>
            <person name="Chertkov O."/>
            <person name="Bruce D."/>
            <person name="Tapia R."/>
            <person name="Goodwin L."/>
            <person name="Pitluck S."/>
            <person name="Liolios K."/>
            <person name="Ivanova N."/>
            <person name="Mavromatis K."/>
            <person name="Chen A."/>
            <person name="Palaniappan K."/>
            <person name="Land M."/>
            <person name="Hauser L."/>
            <person name="Chang Y.J."/>
            <person name="Jeffries C.D."/>
            <person name="Detter J.C."/>
            <person name="Rohde M."/>
            <person name="Goker M."/>
            <person name="Bristow J."/>
            <person name="Eisen J.A."/>
            <person name="Markowitz V."/>
            <person name="Hugenholtz P."/>
            <person name="Klenk H.P."/>
            <person name="Kyrpides N.C."/>
        </authorList>
    </citation>
    <scope>NUCLEOTIDE SEQUENCE [LARGE SCALE GENOMIC DNA]</scope>
    <source>
        <strain evidence="13">ATCC 33309 / DSM 7299 / CCUG 15893 / LMG 7604 / NCTC 12251 / CI</strain>
    </source>
</reference>
<feature type="domain" description="Histidine kinase" evidence="11">
    <location>
        <begin position="219"/>
        <end position="391"/>
    </location>
</feature>
<feature type="transmembrane region" description="Helical" evidence="10">
    <location>
        <begin position="137"/>
        <end position="159"/>
    </location>
</feature>
<dbReference type="InterPro" id="IPR003661">
    <property type="entry name" value="HisK_dim/P_dom"/>
</dbReference>
<dbReference type="Proteomes" id="UP000000939">
    <property type="component" value="Chromosome"/>
</dbReference>
<dbReference type="SUPFAM" id="SSF47384">
    <property type="entry name" value="Homodimeric domain of signal transducing histidine kinase"/>
    <property type="match status" value="1"/>
</dbReference>
<name>D5V2A9_ARCNC</name>
<dbReference type="GO" id="GO:0000155">
    <property type="term" value="F:phosphorelay sensor kinase activity"/>
    <property type="evidence" value="ECO:0007669"/>
    <property type="project" value="InterPro"/>
</dbReference>
<dbReference type="AlphaFoldDB" id="D5V2A9"/>
<evidence type="ECO:0000256" key="3">
    <source>
        <dbReference type="ARBA" id="ARBA00012438"/>
    </source>
</evidence>
<evidence type="ECO:0000256" key="8">
    <source>
        <dbReference type="ARBA" id="ARBA00022989"/>
    </source>
</evidence>